<keyword evidence="1" id="KW-0479">Metal-binding</keyword>
<dbReference type="GO" id="GO:0003676">
    <property type="term" value="F:nucleic acid binding"/>
    <property type="evidence" value="ECO:0007669"/>
    <property type="project" value="InterPro"/>
</dbReference>
<dbReference type="PROSITE" id="PS50158">
    <property type="entry name" value="ZF_CCHC"/>
    <property type="match status" value="1"/>
</dbReference>
<evidence type="ECO:0000313" key="5">
    <source>
        <dbReference type="Proteomes" id="UP001258017"/>
    </source>
</evidence>
<dbReference type="Pfam" id="PF22936">
    <property type="entry name" value="Pol_BBD"/>
    <property type="match status" value="1"/>
</dbReference>
<dbReference type="PANTHER" id="PTHR11439:SF483">
    <property type="entry name" value="PEPTIDE SYNTHASE GLIP-LIKE, PUTATIVE (AFU_ORTHOLOGUE AFUA_3G12920)-RELATED"/>
    <property type="match status" value="1"/>
</dbReference>
<feature type="compositionally biased region" description="Basic and acidic residues" evidence="2">
    <location>
        <begin position="326"/>
        <end position="349"/>
    </location>
</feature>
<dbReference type="Proteomes" id="UP001258017">
    <property type="component" value="Unassembled WGS sequence"/>
</dbReference>
<feature type="region of interest" description="Disordered" evidence="2">
    <location>
        <begin position="325"/>
        <end position="349"/>
    </location>
</feature>
<accession>A0AAD9VKK9</accession>
<feature type="domain" description="CCHC-type" evidence="3">
    <location>
        <begin position="194"/>
        <end position="207"/>
    </location>
</feature>
<evidence type="ECO:0000313" key="4">
    <source>
        <dbReference type="EMBL" id="KAK2577939.1"/>
    </source>
</evidence>
<dbReference type="PANTHER" id="PTHR11439">
    <property type="entry name" value="GAG-POL-RELATED RETROTRANSPOSON"/>
    <property type="match status" value="1"/>
</dbReference>
<dbReference type="EMBL" id="JAIFRP010000777">
    <property type="protein sequence ID" value="KAK2577939.1"/>
    <property type="molecule type" value="Genomic_DNA"/>
</dbReference>
<dbReference type="Pfam" id="PF14223">
    <property type="entry name" value="Retrotran_gag_2"/>
    <property type="match status" value="1"/>
</dbReference>
<evidence type="ECO:0000259" key="3">
    <source>
        <dbReference type="PROSITE" id="PS50158"/>
    </source>
</evidence>
<reference evidence="4" key="1">
    <citation type="submission" date="2021-08" db="EMBL/GenBank/DDBJ databases">
        <authorList>
            <person name="Misof B."/>
            <person name="Oliver O."/>
            <person name="Podsiadlowski L."/>
            <person name="Donath A."/>
            <person name="Peters R."/>
            <person name="Mayer C."/>
            <person name="Rust J."/>
            <person name="Gunkel S."/>
            <person name="Lesny P."/>
            <person name="Martin S."/>
            <person name="Oeyen J.P."/>
            <person name="Petersen M."/>
            <person name="Panagiotis P."/>
            <person name="Wilbrandt J."/>
            <person name="Tanja T."/>
        </authorList>
    </citation>
    <scope>NUCLEOTIDE SEQUENCE</scope>
    <source>
        <strain evidence="4">GBR_01_08_01A</strain>
        <tissue evidence="4">Thorax + abdomen</tissue>
    </source>
</reference>
<dbReference type="CDD" id="cd09272">
    <property type="entry name" value="RNase_HI_RT_Ty1"/>
    <property type="match status" value="1"/>
</dbReference>
<reference evidence="4" key="2">
    <citation type="journal article" date="2023" name="Commun. Biol.">
        <title>Intrasexual cuticular hydrocarbon dimorphism in a wasp sheds light on hydrocarbon biosynthesis genes in Hymenoptera.</title>
        <authorList>
            <person name="Moris V.C."/>
            <person name="Podsiadlowski L."/>
            <person name="Martin S."/>
            <person name="Oeyen J.P."/>
            <person name="Donath A."/>
            <person name="Petersen M."/>
            <person name="Wilbrandt J."/>
            <person name="Misof B."/>
            <person name="Liedtke D."/>
            <person name="Thamm M."/>
            <person name="Scheiner R."/>
            <person name="Schmitt T."/>
            <person name="Niehuis O."/>
        </authorList>
    </citation>
    <scope>NUCLEOTIDE SEQUENCE</scope>
    <source>
        <strain evidence="4">GBR_01_08_01A</strain>
    </source>
</reference>
<dbReference type="InterPro" id="IPR054722">
    <property type="entry name" value="PolX-like_BBD"/>
</dbReference>
<keyword evidence="5" id="KW-1185">Reference proteome</keyword>
<dbReference type="AlphaFoldDB" id="A0AAD9VKK9"/>
<gene>
    <name evidence="4" type="ORF">KPH14_011325</name>
</gene>
<protein>
    <recommendedName>
        <fullName evidence="3">CCHC-type domain-containing protein</fullName>
    </recommendedName>
</protein>
<evidence type="ECO:0000256" key="1">
    <source>
        <dbReference type="PROSITE-ProRule" id="PRU00047"/>
    </source>
</evidence>
<comment type="caution">
    <text evidence="4">The sequence shown here is derived from an EMBL/GenBank/DDBJ whole genome shotgun (WGS) entry which is preliminary data.</text>
</comment>
<evidence type="ECO:0000256" key="2">
    <source>
        <dbReference type="SAM" id="MobiDB-lite"/>
    </source>
</evidence>
<organism evidence="4 5">
    <name type="scientific">Odynerus spinipes</name>
    <dbReference type="NCBI Taxonomy" id="1348599"/>
    <lineage>
        <taxon>Eukaryota</taxon>
        <taxon>Metazoa</taxon>
        <taxon>Ecdysozoa</taxon>
        <taxon>Arthropoda</taxon>
        <taxon>Hexapoda</taxon>
        <taxon>Insecta</taxon>
        <taxon>Pterygota</taxon>
        <taxon>Neoptera</taxon>
        <taxon>Endopterygota</taxon>
        <taxon>Hymenoptera</taxon>
        <taxon>Apocrita</taxon>
        <taxon>Aculeata</taxon>
        <taxon>Vespoidea</taxon>
        <taxon>Vespidae</taxon>
        <taxon>Eumeninae</taxon>
        <taxon>Odynerus</taxon>
    </lineage>
</organism>
<keyword evidence="1" id="KW-0863">Zinc-finger</keyword>
<dbReference type="GO" id="GO:0008270">
    <property type="term" value="F:zinc ion binding"/>
    <property type="evidence" value="ECO:0007669"/>
    <property type="project" value="UniProtKB-KW"/>
</dbReference>
<name>A0AAD9VKK9_9HYME</name>
<dbReference type="InterPro" id="IPR001878">
    <property type="entry name" value="Znf_CCHC"/>
</dbReference>
<sequence length="584" mass="66188">KYKLELLLIKEGLWDVVSGTLPSTADAAWLLKDGKAKATIGLLVEDDQLIHIRNATSARAAWTALKEYHQKSSLSSKVFLLKRLCRLTLEENGNVEEHLNLMAEIEAQLSAIGQGIQEDLFIALILSSLPESYNSLISGLESRPEKDLTLSLVKNKLLDDYRRRTKNVETCEKVLKTHNGGDAEKSSQVYILECYFCKKKGHVKKHCYRYKAWKQKHEKANKVTENDTFCFSIKAGNIDKGAWYIDSGATSHMTNDKQFFEELYTDIKDKVTMANGKNLKVEGKGSGMLRCLTNAGKEKIITEEQQKLLSKDDVQTEAEIELMSENNERTRDGFEKENSAQTPRRSERTNKGVLPCRLGEYAGITVEDNIAASIAILSRKMQTPTERDWTEAKRVARYLKGTVDYTLKLGNTGKGTEGLISYADADWTENKDDRKSNNGYIFQYHGSTISWASRKQSCVALSSAEAEYIALSEACQEGLWLAKVLKDLHEKVEFPLQMNEDNQACIKLVENDKFSKRTKHIDVRYHLVKDLNAGNKIVLKYCKTNNMIADLLTKPLRHTRLKELTKNCGLIQSMKDVDVEEECR</sequence>
<feature type="non-terminal residue" evidence="4">
    <location>
        <position position="584"/>
    </location>
</feature>
<proteinExistence type="predicted"/>
<keyword evidence="1" id="KW-0862">Zinc</keyword>